<dbReference type="EC" id="3.2.1.21" evidence="6"/>
<evidence type="ECO:0000259" key="5">
    <source>
        <dbReference type="SMART" id="SM01217"/>
    </source>
</evidence>
<dbReference type="PANTHER" id="PTHR42721:SF3">
    <property type="entry name" value="BETA-D-XYLOSIDASE 5-RELATED"/>
    <property type="match status" value="1"/>
</dbReference>
<dbReference type="Gene3D" id="2.60.40.10">
    <property type="entry name" value="Immunoglobulins"/>
    <property type="match status" value="1"/>
</dbReference>
<dbReference type="InterPro" id="IPR002772">
    <property type="entry name" value="Glyco_hydro_3_C"/>
</dbReference>
<dbReference type="GO" id="GO:0008422">
    <property type="term" value="F:beta-glucosidase activity"/>
    <property type="evidence" value="ECO:0007669"/>
    <property type="project" value="UniProtKB-EC"/>
</dbReference>
<sequence>MKTLFAALTAILLVPSQATAGDPRLTVAPQVDSLIARMTLEEKISQMMHASPAVPRLGIPAYNWWNECLHGVGRSGDKVTVFPQAIGLAATFNPPALEKTARIISDEARAIYNAAKGTPDEGKQYKGLTFWTPNINIFRDPRWGRGQETYGEDPYLTARMGAAMVRGLQGDDPRYLKTSACAKHYAVHSGPEPERHSFDVTASAYDLWDTYLPAFRTLVREAGVSGVMCAYNRYEGQPCCGSDKLLRQILTYEWDFQGYVTSDCWGVNDFHKFHKTHPDAATASADAVLHGTDLECGNDYASLAEAVRRGLITEEQIDLSLRRLFMIRFRLGQFEPEGSVPYDTIPYSVVSSPAHKKQALEMARQSMVLLKNDGVLPLKPGRVKTVALLGPNADNGTTQLGNYNGFPVENTTLKMALEREPGLRVIYYPATGITGPLADGPDTDEVLKAIAKADLIIFAGGISPLLEGEAGDAGNDDIKGFLGGDRNTIELPEVQTEWMKKLEATGKPLVFINMSGSAVAFRWEAAHADAVIQAWYGGQETGNALADILFGRYNPAGRLPVTFYNSTADLPDFRDYNMQGRTYRYFDGEVLYPFGYGLSYNTYAYSDLQLPDTAAVGDSVRVSVEVRNRGRRAGDEVVQLYVSRRGTVGGETPICALAGIRRMHFAPGEKRVVTFTVSPEQLGRTDENGETVVEPGRVRIWAGGRMPHAGERFGANTVADEMILTGVPIVFNHAGILTGQ</sequence>
<dbReference type="InterPro" id="IPR036881">
    <property type="entry name" value="Glyco_hydro_3_C_sf"/>
</dbReference>
<dbReference type="Gene3D" id="3.20.20.300">
    <property type="entry name" value="Glycoside hydrolase, family 3, N-terminal domain"/>
    <property type="match status" value="1"/>
</dbReference>
<evidence type="ECO:0000313" key="6">
    <source>
        <dbReference type="EMBL" id="SUE33162.1"/>
    </source>
</evidence>
<evidence type="ECO:0000256" key="1">
    <source>
        <dbReference type="ARBA" id="ARBA00005336"/>
    </source>
</evidence>
<dbReference type="GO" id="GO:0045493">
    <property type="term" value="P:xylan catabolic process"/>
    <property type="evidence" value="ECO:0007669"/>
    <property type="project" value="InterPro"/>
</dbReference>
<reference evidence="6 7" key="1">
    <citation type="submission" date="2018-06" db="EMBL/GenBank/DDBJ databases">
        <authorList>
            <consortium name="Pathogen Informatics"/>
            <person name="Doyle S."/>
        </authorList>
    </citation>
    <scope>NUCLEOTIDE SEQUENCE [LARGE SCALE GENOMIC DNA]</scope>
    <source>
        <strain evidence="6 7">NCTC11190</strain>
    </source>
</reference>
<feature type="domain" description="Fibronectin type III-like" evidence="5">
    <location>
        <begin position="636"/>
        <end position="706"/>
    </location>
</feature>
<dbReference type="Pfam" id="PF14310">
    <property type="entry name" value="Fn3-like"/>
    <property type="match status" value="1"/>
</dbReference>
<accession>A0A379MRB3</accession>
<feature type="chain" id="PRO_5016698129" evidence="4">
    <location>
        <begin position="21"/>
        <end position="740"/>
    </location>
</feature>
<evidence type="ECO:0000256" key="3">
    <source>
        <dbReference type="ARBA" id="ARBA00022801"/>
    </source>
</evidence>
<dbReference type="GO" id="GO:0009044">
    <property type="term" value="F:xylan 1,4-beta-xylosidase activity"/>
    <property type="evidence" value="ECO:0007669"/>
    <property type="project" value="InterPro"/>
</dbReference>
<keyword evidence="7" id="KW-1185">Reference proteome</keyword>
<dbReference type="InterPro" id="IPR036962">
    <property type="entry name" value="Glyco_hydro_3_N_sf"/>
</dbReference>
<dbReference type="SUPFAM" id="SSF51445">
    <property type="entry name" value="(Trans)glycosidases"/>
    <property type="match status" value="1"/>
</dbReference>
<keyword evidence="6" id="KW-0326">Glycosidase</keyword>
<dbReference type="PRINTS" id="PR00133">
    <property type="entry name" value="GLHYDRLASE3"/>
</dbReference>
<dbReference type="OrthoDB" id="1006940at2"/>
<name>A0A379MRB3_9BACT</name>
<comment type="similarity">
    <text evidence="1">Belongs to the glycosyl hydrolase 3 family.</text>
</comment>
<organism evidence="6 7">
    <name type="scientific">Rikenella microfusus</name>
    <dbReference type="NCBI Taxonomy" id="28139"/>
    <lineage>
        <taxon>Bacteria</taxon>
        <taxon>Pseudomonadati</taxon>
        <taxon>Bacteroidota</taxon>
        <taxon>Bacteroidia</taxon>
        <taxon>Bacteroidales</taxon>
        <taxon>Rikenellaceae</taxon>
        <taxon>Rikenella</taxon>
    </lineage>
</organism>
<evidence type="ECO:0000256" key="4">
    <source>
        <dbReference type="SAM" id="SignalP"/>
    </source>
</evidence>
<dbReference type="PANTHER" id="PTHR42721">
    <property type="entry name" value="SUGAR HYDROLASE-RELATED"/>
    <property type="match status" value="1"/>
</dbReference>
<dbReference type="SUPFAM" id="SSF52279">
    <property type="entry name" value="Beta-D-glucan exohydrolase, C-terminal domain"/>
    <property type="match status" value="1"/>
</dbReference>
<dbReference type="InterPro" id="IPR026891">
    <property type="entry name" value="Fn3-like"/>
</dbReference>
<dbReference type="AlphaFoldDB" id="A0A379MRB3"/>
<protein>
    <submittedName>
        <fullName evidence="6">Periplasmic beta-glucosidase</fullName>
        <ecNumber evidence="6">3.2.1.21</ecNumber>
    </submittedName>
</protein>
<dbReference type="InterPro" id="IPR044993">
    <property type="entry name" value="BXL"/>
</dbReference>
<keyword evidence="2 4" id="KW-0732">Signal</keyword>
<dbReference type="Pfam" id="PF00933">
    <property type="entry name" value="Glyco_hydro_3"/>
    <property type="match status" value="1"/>
</dbReference>
<evidence type="ECO:0000256" key="2">
    <source>
        <dbReference type="ARBA" id="ARBA00022729"/>
    </source>
</evidence>
<dbReference type="InterPro" id="IPR017853">
    <property type="entry name" value="GH"/>
</dbReference>
<evidence type="ECO:0000313" key="7">
    <source>
        <dbReference type="Proteomes" id="UP000255233"/>
    </source>
</evidence>
<dbReference type="GO" id="GO:0031222">
    <property type="term" value="P:arabinan catabolic process"/>
    <property type="evidence" value="ECO:0007669"/>
    <property type="project" value="TreeGrafter"/>
</dbReference>
<dbReference type="Proteomes" id="UP000255233">
    <property type="component" value="Unassembled WGS sequence"/>
</dbReference>
<gene>
    <name evidence="6" type="primary">bglX_1</name>
    <name evidence="6" type="ORF">NCTC11190_00359</name>
</gene>
<dbReference type="SMART" id="SM01217">
    <property type="entry name" value="Fn3_like"/>
    <property type="match status" value="1"/>
</dbReference>
<dbReference type="EMBL" id="UGVL01000001">
    <property type="protein sequence ID" value="SUE33162.1"/>
    <property type="molecule type" value="Genomic_DNA"/>
</dbReference>
<dbReference type="RefSeq" id="WP_084135194.1">
    <property type="nucleotide sequence ID" value="NZ_UGVL01000001.1"/>
</dbReference>
<dbReference type="GO" id="GO:0046556">
    <property type="term" value="F:alpha-L-arabinofuranosidase activity"/>
    <property type="evidence" value="ECO:0007669"/>
    <property type="project" value="TreeGrafter"/>
</dbReference>
<keyword evidence="3 6" id="KW-0378">Hydrolase</keyword>
<feature type="signal peptide" evidence="4">
    <location>
        <begin position="1"/>
        <end position="20"/>
    </location>
</feature>
<dbReference type="STRING" id="880526.GCA_000427365_01083"/>
<dbReference type="Gene3D" id="3.40.50.1700">
    <property type="entry name" value="Glycoside hydrolase family 3 C-terminal domain"/>
    <property type="match status" value="1"/>
</dbReference>
<dbReference type="Pfam" id="PF01915">
    <property type="entry name" value="Glyco_hydro_3_C"/>
    <property type="match status" value="1"/>
</dbReference>
<dbReference type="InterPro" id="IPR013783">
    <property type="entry name" value="Ig-like_fold"/>
</dbReference>
<dbReference type="InterPro" id="IPR001764">
    <property type="entry name" value="Glyco_hydro_3_N"/>
</dbReference>
<proteinExistence type="inferred from homology"/>